<dbReference type="AlphaFoldDB" id="A0A5B9QLJ0"/>
<organism evidence="1 2">
    <name type="scientific">Roseimaritima ulvae</name>
    <dbReference type="NCBI Taxonomy" id="980254"/>
    <lineage>
        <taxon>Bacteria</taxon>
        <taxon>Pseudomonadati</taxon>
        <taxon>Planctomycetota</taxon>
        <taxon>Planctomycetia</taxon>
        <taxon>Pirellulales</taxon>
        <taxon>Pirellulaceae</taxon>
        <taxon>Roseimaritima</taxon>
    </lineage>
</organism>
<name>A0A5B9QLJ0_9BACT</name>
<keyword evidence="2" id="KW-1185">Reference proteome</keyword>
<reference evidence="1 2" key="1">
    <citation type="submission" date="2019-08" db="EMBL/GenBank/DDBJ databases">
        <title>Deep-cultivation of Planctomycetes and their phenomic and genomic characterization uncovers novel biology.</title>
        <authorList>
            <person name="Wiegand S."/>
            <person name="Jogler M."/>
            <person name="Boedeker C."/>
            <person name="Pinto D."/>
            <person name="Vollmers J."/>
            <person name="Rivas-Marin E."/>
            <person name="Kohn T."/>
            <person name="Peeters S.H."/>
            <person name="Heuer A."/>
            <person name="Rast P."/>
            <person name="Oberbeckmann S."/>
            <person name="Bunk B."/>
            <person name="Jeske O."/>
            <person name="Meyerdierks A."/>
            <person name="Storesund J.E."/>
            <person name="Kallscheuer N."/>
            <person name="Luecker S."/>
            <person name="Lage O.M."/>
            <person name="Pohl T."/>
            <person name="Merkel B.J."/>
            <person name="Hornburger P."/>
            <person name="Mueller R.-W."/>
            <person name="Bruemmer F."/>
            <person name="Labrenz M."/>
            <person name="Spormann A.M."/>
            <person name="Op den Camp H."/>
            <person name="Overmann J."/>
            <person name="Amann R."/>
            <person name="Jetten M.S.M."/>
            <person name="Mascher T."/>
            <person name="Medema M.H."/>
            <person name="Devos D.P."/>
            <person name="Kaster A.-K."/>
            <person name="Ovreas L."/>
            <person name="Rohde M."/>
            <person name="Galperin M.Y."/>
            <person name="Jogler C."/>
        </authorList>
    </citation>
    <scope>NUCLEOTIDE SEQUENCE [LARGE SCALE GENOMIC DNA]</scope>
    <source>
        <strain evidence="1 2">UC8</strain>
    </source>
</reference>
<proteinExistence type="predicted"/>
<protein>
    <submittedName>
        <fullName evidence="1">Uncharacterized protein</fullName>
    </submittedName>
</protein>
<gene>
    <name evidence="1" type="ORF">UC8_08470</name>
</gene>
<accession>A0A5B9QLJ0</accession>
<evidence type="ECO:0000313" key="2">
    <source>
        <dbReference type="Proteomes" id="UP000325286"/>
    </source>
</evidence>
<dbReference type="EMBL" id="CP042914">
    <property type="protein sequence ID" value="QEG38889.1"/>
    <property type="molecule type" value="Genomic_DNA"/>
</dbReference>
<dbReference type="KEGG" id="rul:UC8_08470"/>
<dbReference type="Proteomes" id="UP000325286">
    <property type="component" value="Chromosome"/>
</dbReference>
<sequence length="68" mass="7832">MLAGRQEGIKYVRLPSLTSPAPLVAELARVWTVRLHFQSLRDFGYESVSLETLTSVRERPQISYRIEL</sequence>
<evidence type="ECO:0000313" key="1">
    <source>
        <dbReference type="EMBL" id="QEG38889.1"/>
    </source>
</evidence>